<dbReference type="GO" id="GO:0030789">
    <property type="term" value="F:precorrin-3B C17-methyltransferase activity"/>
    <property type="evidence" value="ECO:0007669"/>
    <property type="project" value="UniProtKB-EC"/>
</dbReference>
<dbReference type="InterPro" id="IPR038029">
    <property type="entry name" value="GbiG_N_sf"/>
</dbReference>
<dbReference type="InterPro" id="IPR006363">
    <property type="entry name" value="Cbl_synth_CobJ/CibH_dom"/>
</dbReference>
<dbReference type="PANTHER" id="PTHR47036">
    <property type="entry name" value="COBALT-FACTOR III C(17)-METHYLTRANSFERASE-RELATED"/>
    <property type="match status" value="1"/>
</dbReference>
<dbReference type="InterPro" id="IPR014776">
    <property type="entry name" value="4pyrrole_Mease_sub2"/>
</dbReference>
<dbReference type="InterPro" id="IPR021744">
    <property type="entry name" value="CbiG_N"/>
</dbReference>
<proteinExistence type="predicted"/>
<comment type="caution">
    <text evidence="8">The sequence shown here is derived from an EMBL/GenBank/DDBJ whole genome shotgun (WGS) entry which is preliminary data.</text>
</comment>
<comment type="pathway">
    <text evidence="1">Cofactor biosynthesis; adenosylcobalamin biosynthesis.</text>
</comment>
<dbReference type="GO" id="GO:0032259">
    <property type="term" value="P:methylation"/>
    <property type="evidence" value="ECO:0007669"/>
    <property type="project" value="UniProtKB-KW"/>
</dbReference>
<reference evidence="8 9" key="1">
    <citation type="submission" date="2020-08" db="EMBL/GenBank/DDBJ databases">
        <title>Pseudomonas sp. nov.</title>
        <authorList>
            <person name="Gieschler S."/>
            <person name="Fiedler G."/>
            <person name="Brinks E."/>
            <person name="Boehnlein C."/>
            <person name="Franz C.M.A.P."/>
            <person name="Kabisch J."/>
        </authorList>
    </citation>
    <scope>NUCLEOTIDE SEQUENCE [LARGE SCALE GENOMIC DNA]</scope>
    <source>
        <strain evidence="8 9">MBT-2</strain>
    </source>
</reference>
<dbReference type="Proteomes" id="UP000546173">
    <property type="component" value="Unassembled WGS sequence"/>
</dbReference>
<gene>
    <name evidence="8" type="primary">cobJ</name>
    <name evidence="8" type="ORF">H7993_18600</name>
</gene>
<evidence type="ECO:0000259" key="6">
    <source>
        <dbReference type="Pfam" id="PF00590"/>
    </source>
</evidence>
<dbReference type="InterPro" id="IPR000878">
    <property type="entry name" value="4pyrrol_Mease"/>
</dbReference>
<keyword evidence="3 8" id="KW-0489">Methyltransferase</keyword>
<dbReference type="AlphaFoldDB" id="A0A7X1G8J9"/>
<dbReference type="PANTHER" id="PTHR47036:SF1">
    <property type="entry name" value="COBALT-FACTOR III C(17)-METHYLTRANSFERASE-RELATED"/>
    <property type="match status" value="1"/>
</dbReference>
<feature type="domain" description="Tetrapyrrole methylase" evidence="6">
    <location>
        <begin position="313"/>
        <end position="523"/>
    </location>
</feature>
<evidence type="ECO:0000256" key="4">
    <source>
        <dbReference type="ARBA" id="ARBA00022679"/>
    </source>
</evidence>
<keyword evidence="5" id="KW-0949">S-adenosyl-L-methionine</keyword>
<evidence type="ECO:0000313" key="8">
    <source>
        <dbReference type="EMBL" id="MBC2680412.1"/>
    </source>
</evidence>
<dbReference type="InterPro" id="IPR014777">
    <property type="entry name" value="4pyrrole_Mease_sub1"/>
</dbReference>
<evidence type="ECO:0000313" key="9">
    <source>
        <dbReference type="Proteomes" id="UP000546173"/>
    </source>
</evidence>
<dbReference type="Pfam" id="PF11760">
    <property type="entry name" value="CbiG_N"/>
    <property type="match status" value="1"/>
</dbReference>
<evidence type="ECO:0000256" key="5">
    <source>
        <dbReference type="ARBA" id="ARBA00022691"/>
    </source>
</evidence>
<dbReference type="NCBIfam" id="TIGR01466">
    <property type="entry name" value="cobJ_cbiH"/>
    <property type="match status" value="1"/>
</dbReference>
<dbReference type="EMBL" id="JACMYH010000007">
    <property type="protein sequence ID" value="MBC2680412.1"/>
    <property type="molecule type" value="Genomic_DNA"/>
</dbReference>
<keyword evidence="2" id="KW-0169">Cobalamin biosynthesis</keyword>
<evidence type="ECO:0000256" key="3">
    <source>
        <dbReference type="ARBA" id="ARBA00022603"/>
    </source>
</evidence>
<dbReference type="InterPro" id="IPR035996">
    <property type="entry name" value="4pyrrol_Methylase_sf"/>
</dbReference>
<evidence type="ECO:0000259" key="7">
    <source>
        <dbReference type="Pfam" id="PF11760"/>
    </source>
</evidence>
<accession>A0A7X1G8J9</accession>
<feature type="domain" description="Cobalamin synthesis G N-terminal" evidence="7">
    <location>
        <begin position="49"/>
        <end position="127"/>
    </location>
</feature>
<dbReference type="CDD" id="cd11646">
    <property type="entry name" value="Precorrin_3B_C17_MT"/>
    <property type="match status" value="1"/>
</dbReference>
<evidence type="ECO:0000256" key="1">
    <source>
        <dbReference type="ARBA" id="ARBA00004953"/>
    </source>
</evidence>
<dbReference type="GO" id="GO:0009236">
    <property type="term" value="P:cobalamin biosynthetic process"/>
    <property type="evidence" value="ECO:0007669"/>
    <property type="project" value="UniProtKB-UniPathway"/>
</dbReference>
<name>A0A7X1G8J9_9PSED</name>
<dbReference type="SUPFAM" id="SSF159672">
    <property type="entry name" value="CbiG N-terminal domain-like"/>
    <property type="match status" value="1"/>
</dbReference>
<keyword evidence="9" id="KW-1185">Reference proteome</keyword>
<sequence>MNAPAIVILGSGALTTARRLQQLYPQALIHGLTERVTGVERSYQDFGATLRQLYRQNTPIIALCAAGIVIRCLAPLLLEKGAEPPVLAVAEDGSAVVPLLGGLAGVNVLAREIGAGLGVAAAITTSGELRFGTCLLNPPSGYSLADLELGKRFVSDLLAGERVRVEGAAPWLADARLPEDAQARLAIHVGSEARAPVAHELLIHPRNVLVAVNSALPHLAEAVRDALQGRRIALPSLACLLADEGAMADSALHDAAADLGVPLRFAPAQGSLVQMAGHAVPQSSPVAIGEHMAVAMAEQPLDLSGIGRPRGRLAVIGLGPGAADLMVPAVKTELARANDILGYETYVRMAGPFRADQVLHCTDNREEMQRARHAFELAAQGRSVVVVSSGDPGVFAMAAAVLEALHESADPSWHAVELQMLPGVSASLATAAQAGAPLGHDFCVLSLSDNLKPWAIIEKRLDLACQADLALAFYNPISRSRPWQLGKALDIVRLHRTPATPVVLGRDIGRPGQTLRVITLGELTPEQVDMRTMVLVGSSTTCTFAKAAGGTWVYTPRWYGTKP</sequence>
<dbReference type="Gene3D" id="3.40.50.11220">
    <property type="match status" value="1"/>
</dbReference>
<keyword evidence="4 8" id="KW-0808">Transferase</keyword>
<evidence type="ECO:0000256" key="2">
    <source>
        <dbReference type="ARBA" id="ARBA00022573"/>
    </source>
</evidence>
<organism evidence="8 9">
    <name type="scientific">Pseudomonas baltica</name>
    <dbReference type="NCBI Taxonomy" id="2762576"/>
    <lineage>
        <taxon>Bacteria</taxon>
        <taxon>Pseudomonadati</taxon>
        <taxon>Pseudomonadota</taxon>
        <taxon>Gammaproteobacteria</taxon>
        <taxon>Pseudomonadales</taxon>
        <taxon>Pseudomonadaceae</taxon>
        <taxon>Pseudomonas</taxon>
    </lineage>
</organism>
<dbReference type="Pfam" id="PF00590">
    <property type="entry name" value="TP_methylase"/>
    <property type="match status" value="1"/>
</dbReference>
<protein>
    <submittedName>
        <fullName evidence="8">Precorrin-3B C(17)-methyltransferase</fullName>
        <ecNumber evidence="8">2.1.1.131</ecNumber>
    </submittedName>
</protein>
<dbReference type="RefSeq" id="WP_185795279.1">
    <property type="nucleotide sequence ID" value="NZ_JACMYH010000007.1"/>
</dbReference>
<dbReference type="InterPro" id="IPR051810">
    <property type="entry name" value="Precorrin_MeTrfase"/>
</dbReference>
<dbReference type="Gene3D" id="3.40.1010.10">
    <property type="entry name" value="Cobalt-precorrin-4 Transmethylase, Domain 1"/>
    <property type="match status" value="1"/>
</dbReference>
<dbReference type="EC" id="2.1.1.131" evidence="8"/>
<dbReference type="SUPFAM" id="SSF53790">
    <property type="entry name" value="Tetrapyrrole methylase"/>
    <property type="match status" value="1"/>
</dbReference>
<dbReference type="Gene3D" id="3.30.950.10">
    <property type="entry name" value="Methyltransferase, Cobalt-precorrin-4 Transmethylase, Domain 2"/>
    <property type="match status" value="1"/>
</dbReference>
<dbReference type="UniPathway" id="UPA00148"/>